<dbReference type="CDD" id="cd04301">
    <property type="entry name" value="NAT_SF"/>
    <property type="match status" value="1"/>
</dbReference>
<dbReference type="InterPro" id="IPR000182">
    <property type="entry name" value="GNAT_dom"/>
</dbReference>
<dbReference type="KEGG" id="oyw:OdinLCB4_004925"/>
<dbReference type="EMBL" id="CP091871">
    <property type="protein sequence ID" value="WEU39817.1"/>
    <property type="molecule type" value="Genomic_DNA"/>
</dbReference>
<evidence type="ECO:0000259" key="1">
    <source>
        <dbReference type="PROSITE" id="PS51186"/>
    </source>
</evidence>
<protein>
    <submittedName>
        <fullName evidence="2">GNAT family N-acetyltransferase</fullName>
    </submittedName>
</protein>
<dbReference type="GO" id="GO:0016747">
    <property type="term" value="F:acyltransferase activity, transferring groups other than amino-acyl groups"/>
    <property type="evidence" value="ECO:0007669"/>
    <property type="project" value="InterPro"/>
</dbReference>
<proteinExistence type="predicted"/>
<dbReference type="PROSITE" id="PS51186">
    <property type="entry name" value="GNAT"/>
    <property type="match status" value="1"/>
</dbReference>
<reference evidence="2" key="2">
    <citation type="journal article" date="2022" name="Nat. Microbiol.">
        <title>A closed Candidatus Odinarchaeum chromosome exposes Asgard archaeal viruses.</title>
        <authorList>
            <person name="Tamarit D."/>
            <person name="Caceres E.F."/>
            <person name="Krupovic M."/>
            <person name="Nijland R."/>
            <person name="Eme L."/>
            <person name="Robinson N.P."/>
            <person name="Ettema T.J.G."/>
        </authorList>
    </citation>
    <scope>NUCLEOTIDE SEQUENCE</scope>
    <source>
        <strain evidence="2">LCB_4</strain>
    </source>
</reference>
<feature type="domain" description="N-acetyltransferase" evidence="1">
    <location>
        <begin position="4"/>
        <end position="166"/>
    </location>
</feature>
<reference evidence="2" key="1">
    <citation type="journal article" date="2017" name="Nature">
        <title>Asgard archaea illuminate the origin of eukaryotic cellular complexity.</title>
        <authorList>
            <person name="Zaremba-Niedzwiedzka K."/>
            <person name="Caceres E.F."/>
            <person name="Saw J.H."/>
            <person name="Backstrom D."/>
            <person name="Juzokaite L."/>
            <person name="Vancaester E."/>
            <person name="Seitz K.W."/>
            <person name="Anantharaman K."/>
            <person name="Starnawski P."/>
            <person name="Kjeldsen K.U."/>
            <person name="Scott M.B."/>
            <person name="Nunoura T."/>
            <person name="Banfield J.F."/>
            <person name="Schramm A."/>
            <person name="Baker B.J."/>
            <person name="Spang A."/>
            <person name="Ettema T.J.G."/>
        </authorList>
    </citation>
    <scope>NUCLEOTIDE SEQUENCE</scope>
    <source>
        <strain evidence="2">LCB_4</strain>
    </source>
</reference>
<gene>
    <name evidence="2" type="ORF">OdinLCB4_004925</name>
</gene>
<name>A0AAF0D173_ODILC</name>
<evidence type="ECO:0000313" key="3">
    <source>
        <dbReference type="Proteomes" id="UP000186851"/>
    </source>
</evidence>
<dbReference type="InterPro" id="IPR016181">
    <property type="entry name" value="Acyl_CoA_acyltransferase"/>
</dbReference>
<dbReference type="AlphaFoldDB" id="A0AAF0D173"/>
<accession>A0AAF0D173</accession>
<dbReference type="Gene3D" id="3.40.630.30">
    <property type="match status" value="1"/>
</dbReference>
<dbReference type="SUPFAM" id="SSF55729">
    <property type="entry name" value="Acyl-CoA N-acyltransferases (Nat)"/>
    <property type="match status" value="1"/>
</dbReference>
<dbReference type="Proteomes" id="UP000186851">
    <property type="component" value="Chromosome"/>
</dbReference>
<dbReference type="Pfam" id="PF00583">
    <property type="entry name" value="Acetyltransf_1"/>
    <property type="match status" value="1"/>
</dbReference>
<organism evidence="2 3">
    <name type="scientific">Odinarchaeota yellowstonii (strain LCB_4)</name>
    <dbReference type="NCBI Taxonomy" id="1841599"/>
    <lineage>
        <taxon>Archaea</taxon>
        <taxon>Promethearchaeati</taxon>
        <taxon>Candidatus Odinarchaeota</taxon>
        <taxon>Candidatus Odinarchaeia</taxon>
        <taxon>Candidatus Odinarchaeales</taxon>
        <taxon>Candidatus Odinarchaeaceae</taxon>
        <taxon>Candidatus Odinarchaeum</taxon>
    </lineage>
</organism>
<evidence type="ECO:0000313" key="2">
    <source>
        <dbReference type="EMBL" id="WEU39817.1"/>
    </source>
</evidence>
<sequence>MNNVKIEELKREEFTEALEVLNEAAKPYKKVLPPEAYKEPQMSVEEFSSEAERIKFLTAKLDGEIVGVMGYEYVGDVALVRHGYVKPSHQRMGIGSILLENIEKKIRKEGKVKEMLVGMYRRAYWAVSFWSKHGFMLLDNSEEALRKYYNIPEVQIKNSIAMCKEI</sequence>